<accession>A0AA37SYP5</accession>
<keyword evidence="2" id="KW-1133">Transmembrane helix</keyword>
<comment type="caution">
    <text evidence="4">The sequence shown here is derived from an EMBL/GenBank/DDBJ whole genome shotgun (WGS) entry which is preliminary data.</text>
</comment>
<dbReference type="InterPro" id="IPR008756">
    <property type="entry name" value="Peptidase_M56"/>
</dbReference>
<reference evidence="4" key="1">
    <citation type="journal article" date="2014" name="Int. J. Syst. Evol. Microbiol.">
        <title>Complete genome sequence of Corynebacterium casei LMG S-19264T (=DSM 44701T), isolated from a smear-ripened cheese.</title>
        <authorList>
            <consortium name="US DOE Joint Genome Institute (JGI-PGF)"/>
            <person name="Walter F."/>
            <person name="Albersmeier A."/>
            <person name="Kalinowski J."/>
            <person name="Ruckert C."/>
        </authorList>
    </citation>
    <scope>NUCLEOTIDE SEQUENCE</scope>
    <source>
        <strain evidence="4">NBRC 110023</strain>
    </source>
</reference>
<dbReference type="InterPro" id="IPR019734">
    <property type="entry name" value="TPR_rpt"/>
</dbReference>
<evidence type="ECO:0000313" key="4">
    <source>
        <dbReference type="EMBL" id="GLR72597.1"/>
    </source>
</evidence>
<feature type="domain" description="Peptidase M56" evidence="3">
    <location>
        <begin position="14"/>
        <end position="262"/>
    </location>
</feature>
<feature type="transmembrane region" description="Helical" evidence="2">
    <location>
        <begin position="100"/>
        <end position="118"/>
    </location>
</feature>
<dbReference type="PANTHER" id="PTHR34978:SF3">
    <property type="entry name" value="SLR0241 PROTEIN"/>
    <property type="match status" value="1"/>
</dbReference>
<evidence type="ECO:0000259" key="3">
    <source>
        <dbReference type="Pfam" id="PF05569"/>
    </source>
</evidence>
<feature type="repeat" description="TPR" evidence="1">
    <location>
        <begin position="495"/>
        <end position="528"/>
    </location>
</feature>
<dbReference type="RefSeq" id="WP_284219009.1">
    <property type="nucleotide sequence ID" value="NZ_BSOT01000011.1"/>
</dbReference>
<keyword evidence="2" id="KW-0812">Transmembrane</keyword>
<evidence type="ECO:0000256" key="2">
    <source>
        <dbReference type="SAM" id="Phobius"/>
    </source>
</evidence>
<feature type="transmembrane region" description="Helical" evidence="2">
    <location>
        <begin position="33"/>
        <end position="52"/>
    </location>
</feature>
<evidence type="ECO:0000256" key="1">
    <source>
        <dbReference type="PROSITE-ProRule" id="PRU00339"/>
    </source>
</evidence>
<keyword evidence="5" id="KW-1185">Reference proteome</keyword>
<dbReference type="Pfam" id="PF05569">
    <property type="entry name" value="Peptidase_M56"/>
    <property type="match status" value="1"/>
</dbReference>
<dbReference type="SUPFAM" id="SSF48452">
    <property type="entry name" value="TPR-like"/>
    <property type="match status" value="1"/>
</dbReference>
<dbReference type="InterPro" id="IPR011990">
    <property type="entry name" value="TPR-like_helical_dom_sf"/>
</dbReference>
<dbReference type="EMBL" id="BSOT01000011">
    <property type="protein sequence ID" value="GLR72597.1"/>
    <property type="molecule type" value="Genomic_DNA"/>
</dbReference>
<feature type="transmembrane region" description="Helical" evidence="2">
    <location>
        <begin position="302"/>
        <end position="322"/>
    </location>
</feature>
<evidence type="ECO:0000313" key="5">
    <source>
        <dbReference type="Proteomes" id="UP001156601"/>
    </source>
</evidence>
<dbReference type="PANTHER" id="PTHR34978">
    <property type="entry name" value="POSSIBLE SENSOR-TRANSDUCER PROTEIN BLAR"/>
    <property type="match status" value="1"/>
</dbReference>
<name>A0AA37SYP5_9ALTE</name>
<proteinExistence type="predicted"/>
<protein>
    <recommendedName>
        <fullName evidence="3">Peptidase M56 domain-containing protein</fullName>
    </recommendedName>
</protein>
<dbReference type="InterPro" id="IPR052173">
    <property type="entry name" value="Beta-lactam_resp_regulator"/>
</dbReference>
<sequence>MERYFILNLLLSLLCALALMALAKSPARLRFYVGITMLVSWLIPWHILHISLPHTMANSPLFALPQIDASNIAMPAINALNNTALQTNMQINWLTVSLDYLWLVVAAIGLSLFARDICRYRKLMRAWLANSRLDNALWQTLKHDNTAHAAQYPIRRIASQGPGMATGLLHPLIWIDETLQDTEQLSATVLHEVTHIKQNDPRWLWVICILQRLLWWNPIAWWASNYTKQQMELSCDETCQSQMPENSYQQLLIQIMLNQQTTIDKRVVNQPIASIRYGQKFNLKRVLILDEEIQMKKRHNTVIVGLFCLFGWIGLSNATGVVDKVLKNTPPKSTLMVASTPELDAFSTAIFGKEQNLALAEDILNPILENLSAFSKQSQLEILAAKHLLTSLQKQHKQVVVTSDQIMKLLGDVDISSHNLHAMIVRTIASATYLERWDKIIEYASHWRENFSHKEVEIEAALANGHFRLQNFETAIDILEQLMAETKLQGLNAPDYWATLLGTSYFANGDTESALRWFEEAVIISPTELNIKNLEQTKKMIGTYEGKPIIVSN</sequence>
<dbReference type="AlphaFoldDB" id="A0AA37SYP5"/>
<reference evidence="4" key="2">
    <citation type="submission" date="2023-01" db="EMBL/GenBank/DDBJ databases">
        <title>Draft genome sequence of Agaribacter marinus strain NBRC 110023.</title>
        <authorList>
            <person name="Sun Q."/>
            <person name="Mori K."/>
        </authorList>
    </citation>
    <scope>NUCLEOTIDE SEQUENCE</scope>
    <source>
        <strain evidence="4">NBRC 110023</strain>
    </source>
</reference>
<dbReference type="Gene3D" id="1.25.40.10">
    <property type="entry name" value="Tetratricopeptide repeat domain"/>
    <property type="match status" value="1"/>
</dbReference>
<gene>
    <name evidence="4" type="ORF">GCM10007852_35050</name>
</gene>
<keyword evidence="2" id="KW-0472">Membrane</keyword>
<dbReference type="PROSITE" id="PS50005">
    <property type="entry name" value="TPR"/>
    <property type="match status" value="1"/>
</dbReference>
<dbReference type="CDD" id="cd07341">
    <property type="entry name" value="M56_BlaR1_MecR1_like"/>
    <property type="match status" value="1"/>
</dbReference>
<keyword evidence="1" id="KW-0802">TPR repeat</keyword>
<organism evidence="4 5">
    <name type="scientific">Agaribacter marinus</name>
    <dbReference type="NCBI Taxonomy" id="1431249"/>
    <lineage>
        <taxon>Bacteria</taxon>
        <taxon>Pseudomonadati</taxon>
        <taxon>Pseudomonadota</taxon>
        <taxon>Gammaproteobacteria</taxon>
        <taxon>Alteromonadales</taxon>
        <taxon>Alteromonadaceae</taxon>
        <taxon>Agaribacter</taxon>
    </lineage>
</organism>
<dbReference type="Proteomes" id="UP001156601">
    <property type="component" value="Unassembled WGS sequence"/>
</dbReference>